<dbReference type="InterPro" id="IPR023801">
    <property type="entry name" value="His_deacetylse_dom"/>
</dbReference>
<dbReference type="RefSeq" id="XP_055679419.1">
    <property type="nucleotide sequence ID" value="XM_055823444.1"/>
</dbReference>
<accession>A0A7G3AUT2</accession>
<reference evidence="15" key="1">
    <citation type="journal article" date="2020" name="BMC">
        <title>Leishmania infection induces a limited differential gene expression in the sand fly midgut.</title>
        <authorList>
            <person name="Coutinho-Abreu I.V."/>
            <person name="Serafim T.D."/>
            <person name="Meneses C."/>
            <person name="Kamhawi S."/>
            <person name="Oliveira F."/>
            <person name="Valenzuela J.G."/>
        </authorList>
    </citation>
    <scope>NUCLEOTIDE SEQUENCE</scope>
    <source>
        <strain evidence="15">Jacobina</strain>
        <tissue evidence="15">Midgut</tissue>
    </source>
</reference>
<dbReference type="CDD" id="cd09993">
    <property type="entry name" value="HDAC_classIV"/>
    <property type="match status" value="1"/>
</dbReference>
<dbReference type="CTD" id="79885"/>
<evidence type="ECO:0000256" key="13">
    <source>
        <dbReference type="ARBA" id="ARBA00072450"/>
    </source>
</evidence>
<dbReference type="InterPro" id="IPR037138">
    <property type="entry name" value="His_deacetylse_dom_sf"/>
</dbReference>
<keyword evidence="9" id="KW-0539">Nucleus</keyword>
<evidence type="ECO:0000256" key="5">
    <source>
        <dbReference type="ARBA" id="ARBA00022801"/>
    </source>
</evidence>
<dbReference type="InterPro" id="IPR044150">
    <property type="entry name" value="HDAC_classIV"/>
</dbReference>
<evidence type="ECO:0000256" key="1">
    <source>
        <dbReference type="ARBA" id="ARBA00004123"/>
    </source>
</evidence>
<keyword evidence="6" id="KW-0156">Chromatin regulator</keyword>
<keyword evidence="7" id="KW-0805">Transcription regulation</keyword>
<keyword evidence="4" id="KW-0678">Repressor</keyword>
<dbReference type="PRINTS" id="PR01270">
    <property type="entry name" value="HDASUPER"/>
</dbReference>
<evidence type="ECO:0000256" key="10">
    <source>
        <dbReference type="ARBA" id="ARBA00048287"/>
    </source>
</evidence>
<dbReference type="FunFam" id="3.40.800.20:FF:000009">
    <property type="entry name" value="Histone deacetylase 11"/>
    <property type="match status" value="1"/>
</dbReference>
<dbReference type="EMBL" id="GITU01006975">
    <property type="protein sequence ID" value="MBC1175678.1"/>
    <property type="molecule type" value="Transcribed_RNA"/>
</dbReference>
<dbReference type="SUPFAM" id="SSF52768">
    <property type="entry name" value="Arginase/deacetylase"/>
    <property type="match status" value="1"/>
</dbReference>
<dbReference type="KEGG" id="lll:129787711"/>
<sequence>MCTTGQETDDEEEVTVEKWPIVFCREYNVRFCGIEKLVSTNTAAAKGDGIFRKLREVDFLHDGTIHRPRREISRQELKVVHTKRYLRSLRWSVNVAKITEVPILLFLPIFCIERGYLRPMRYQTAGSLLAGDLALSHGWAINLGGGFHHCSSDRGGGFCAYADITLLIRHLLEHPRGIRRVMIVDLDAHQGNGHERDFMDDDRVFIMDMYNASIYPRDKEAKVAIRRKVELRPFTADREYLHKLRTNLDAALAEFPPEVIIYNAGTDILDGDPLGALAVSPNGVIQRDEEVFRRAIATKIPIVMLLSGGYLRSAASVIANSILNLSAQGLLPRRH</sequence>
<comment type="subcellular location">
    <subcellularLocation>
        <location evidence="1">Nucleus</location>
    </subcellularLocation>
</comment>
<comment type="subunit">
    <text evidence="12">Interacts with HDAC6.</text>
</comment>
<evidence type="ECO:0000256" key="12">
    <source>
        <dbReference type="ARBA" id="ARBA00065154"/>
    </source>
</evidence>
<name>A0A7G3AUT2_LUTLO</name>
<feature type="domain" description="Histone deacetylase" evidence="14">
    <location>
        <begin position="49"/>
        <end position="322"/>
    </location>
</feature>
<evidence type="ECO:0000259" key="14">
    <source>
        <dbReference type="Pfam" id="PF00850"/>
    </source>
</evidence>
<evidence type="ECO:0000256" key="7">
    <source>
        <dbReference type="ARBA" id="ARBA00023015"/>
    </source>
</evidence>
<evidence type="ECO:0000256" key="2">
    <source>
        <dbReference type="ARBA" id="ARBA00005947"/>
    </source>
</evidence>
<dbReference type="Pfam" id="PF00850">
    <property type="entry name" value="Hist_deacetyl"/>
    <property type="match status" value="1"/>
</dbReference>
<comment type="similarity">
    <text evidence="2">Belongs to the histone deacetylase family.</text>
</comment>
<dbReference type="OrthoDB" id="437693at2759"/>
<comment type="catalytic activity">
    <reaction evidence="10">
        <text>N(6)-acetyl-L-lysyl-[histone] + H2O = L-lysyl-[histone] + acetate</text>
        <dbReference type="Rhea" id="RHEA:58196"/>
        <dbReference type="Rhea" id="RHEA-COMP:9845"/>
        <dbReference type="Rhea" id="RHEA-COMP:11338"/>
        <dbReference type="ChEBI" id="CHEBI:15377"/>
        <dbReference type="ChEBI" id="CHEBI:29969"/>
        <dbReference type="ChEBI" id="CHEBI:30089"/>
        <dbReference type="ChEBI" id="CHEBI:61930"/>
        <dbReference type="EC" id="3.5.1.98"/>
    </reaction>
</comment>
<dbReference type="Gene3D" id="3.40.800.20">
    <property type="entry name" value="Histone deacetylase domain"/>
    <property type="match status" value="1"/>
</dbReference>
<dbReference type="InterPro" id="IPR000286">
    <property type="entry name" value="HDACs"/>
</dbReference>
<proteinExistence type="inferred from homology"/>
<organism evidence="15">
    <name type="scientific">Lutzomyia longipalpis</name>
    <name type="common">Sand fly</name>
    <dbReference type="NCBI Taxonomy" id="7200"/>
    <lineage>
        <taxon>Eukaryota</taxon>
        <taxon>Metazoa</taxon>
        <taxon>Ecdysozoa</taxon>
        <taxon>Arthropoda</taxon>
        <taxon>Hexapoda</taxon>
        <taxon>Insecta</taxon>
        <taxon>Pterygota</taxon>
        <taxon>Neoptera</taxon>
        <taxon>Endopterygota</taxon>
        <taxon>Diptera</taxon>
        <taxon>Nematocera</taxon>
        <taxon>Psychodoidea</taxon>
        <taxon>Psychodidae</taxon>
        <taxon>Lutzomyia</taxon>
        <taxon>Lutzomyia</taxon>
    </lineage>
</organism>
<dbReference type="VEuPathDB" id="VectorBase:LLONM1_007319"/>
<dbReference type="AlphaFoldDB" id="A0A7G3AUT2"/>
<dbReference type="GO" id="GO:0040029">
    <property type="term" value="P:epigenetic regulation of gene expression"/>
    <property type="evidence" value="ECO:0007669"/>
    <property type="project" value="TreeGrafter"/>
</dbReference>
<keyword evidence="5" id="KW-0378">Hydrolase</keyword>
<dbReference type="InterPro" id="IPR023696">
    <property type="entry name" value="Ureohydrolase_dom_sf"/>
</dbReference>
<dbReference type="PANTHER" id="PTHR10625">
    <property type="entry name" value="HISTONE DEACETYLASE HDAC1-RELATED"/>
    <property type="match status" value="1"/>
</dbReference>
<evidence type="ECO:0000313" key="15">
    <source>
        <dbReference type="EMBL" id="MBC1175678.1"/>
    </source>
</evidence>
<evidence type="ECO:0000256" key="3">
    <source>
        <dbReference type="ARBA" id="ARBA00012111"/>
    </source>
</evidence>
<dbReference type="GeneID" id="129787711"/>
<dbReference type="GO" id="GO:0000118">
    <property type="term" value="C:histone deacetylase complex"/>
    <property type="evidence" value="ECO:0007669"/>
    <property type="project" value="TreeGrafter"/>
</dbReference>
<evidence type="ECO:0000256" key="6">
    <source>
        <dbReference type="ARBA" id="ARBA00022853"/>
    </source>
</evidence>
<dbReference type="EC" id="3.5.1.98" evidence="3"/>
<dbReference type="GO" id="GO:0141221">
    <property type="term" value="F:histone deacetylase activity, hydrolytic mechanism"/>
    <property type="evidence" value="ECO:0007669"/>
    <property type="project" value="UniProtKB-EC"/>
</dbReference>
<evidence type="ECO:0000256" key="4">
    <source>
        <dbReference type="ARBA" id="ARBA00022491"/>
    </source>
</evidence>
<evidence type="ECO:0000256" key="8">
    <source>
        <dbReference type="ARBA" id="ARBA00023163"/>
    </source>
</evidence>
<comment type="function">
    <text evidence="11">Responsible for the deacetylation of lysine residues on the N-terminal part of the core histones (H2A, H2B, H3 and H4). Histone deacetylation gives a tag for epigenetic repression and plays an important role in transcriptional regulation, cell cycle progression and developmental events. Histone deacetylases act via the formation of large multiprotein complexes.</text>
</comment>
<dbReference type="PANTHER" id="PTHR10625:SF23">
    <property type="entry name" value="HISTONE DEACETYLASE 11"/>
    <property type="match status" value="1"/>
</dbReference>
<evidence type="ECO:0000256" key="11">
    <source>
        <dbReference type="ARBA" id="ARBA00059784"/>
    </source>
</evidence>
<evidence type="ECO:0000256" key="9">
    <source>
        <dbReference type="ARBA" id="ARBA00023242"/>
    </source>
</evidence>
<keyword evidence="8" id="KW-0804">Transcription</keyword>
<protein>
    <recommendedName>
        <fullName evidence="13">Histone deacetylase 11</fullName>
        <ecNumber evidence="3">3.5.1.98</ecNumber>
    </recommendedName>
</protein>